<name>A0AAD7JD23_9AGAR</name>
<organism evidence="2 3">
    <name type="scientific">Mycena maculata</name>
    <dbReference type="NCBI Taxonomy" id="230809"/>
    <lineage>
        <taxon>Eukaryota</taxon>
        <taxon>Fungi</taxon>
        <taxon>Dikarya</taxon>
        <taxon>Basidiomycota</taxon>
        <taxon>Agaricomycotina</taxon>
        <taxon>Agaricomycetes</taxon>
        <taxon>Agaricomycetidae</taxon>
        <taxon>Agaricales</taxon>
        <taxon>Marasmiineae</taxon>
        <taxon>Mycenaceae</taxon>
        <taxon>Mycena</taxon>
    </lineage>
</organism>
<feature type="compositionally biased region" description="Basic and acidic residues" evidence="1">
    <location>
        <begin position="121"/>
        <end position="141"/>
    </location>
</feature>
<dbReference type="Proteomes" id="UP001215280">
    <property type="component" value="Unassembled WGS sequence"/>
</dbReference>
<gene>
    <name evidence="2" type="ORF">DFH07DRAFT_939903</name>
</gene>
<evidence type="ECO:0000313" key="3">
    <source>
        <dbReference type="Proteomes" id="UP001215280"/>
    </source>
</evidence>
<proteinExistence type="predicted"/>
<sequence>MSRKRVIEKPDWPDSQITSCTLNDVRTIMNWEPAQFKAMVDHIRHSSKSMGLDICKGPAQQDANKWTEFVQVCLKKFPALATDFENAWPIDWYFIKFAFNRRGNAPCLKNPTIRRGRGVRQSREHKVDKQNRVTDAHDETGRVAQSQNFEDNHRVSDAPTSKSKPAPKPMPLTAVGGDTYAICVLCGLRPRVPPARKAALHQFFEGREDLRRGLDAAGIISDHHFRILLQLDDRERGDFMKNLTHITMNRLDMFIVSDMLQARVDNVRAKRVGEKIGSGTIDEDTAVQRVSRPPESLIQYYNTLQCSDMDIKERMRVVDEEEYFDLMDIVQRMAPLYLDNSSPDGKQDQGQIQALVESICEELPKLRRYVDQWPVKVHIERFLNARSAVLSGTLRDAMVHHVCPLWHTYPPHRVPPVLAELLSSYQMEELGPAFLFLGVVSNERWANVIGSPRLKAQLLARENLTSLGLTNFQIIMMRHIVANA</sequence>
<feature type="region of interest" description="Disordered" evidence="1">
    <location>
        <begin position="110"/>
        <end position="171"/>
    </location>
</feature>
<evidence type="ECO:0000313" key="2">
    <source>
        <dbReference type="EMBL" id="KAJ7760670.1"/>
    </source>
</evidence>
<evidence type="ECO:0000256" key="1">
    <source>
        <dbReference type="SAM" id="MobiDB-lite"/>
    </source>
</evidence>
<keyword evidence="3" id="KW-1185">Reference proteome</keyword>
<comment type="caution">
    <text evidence="2">The sequence shown here is derived from an EMBL/GenBank/DDBJ whole genome shotgun (WGS) entry which is preliminary data.</text>
</comment>
<dbReference type="AlphaFoldDB" id="A0AAD7JD23"/>
<accession>A0AAD7JD23</accession>
<dbReference type="EMBL" id="JARJLG010000048">
    <property type="protein sequence ID" value="KAJ7760670.1"/>
    <property type="molecule type" value="Genomic_DNA"/>
</dbReference>
<reference evidence="2" key="1">
    <citation type="submission" date="2023-03" db="EMBL/GenBank/DDBJ databases">
        <title>Massive genome expansion in bonnet fungi (Mycena s.s.) driven by repeated elements and novel gene families across ecological guilds.</title>
        <authorList>
            <consortium name="Lawrence Berkeley National Laboratory"/>
            <person name="Harder C.B."/>
            <person name="Miyauchi S."/>
            <person name="Viragh M."/>
            <person name="Kuo A."/>
            <person name="Thoen E."/>
            <person name="Andreopoulos B."/>
            <person name="Lu D."/>
            <person name="Skrede I."/>
            <person name="Drula E."/>
            <person name="Henrissat B."/>
            <person name="Morin E."/>
            <person name="Kohler A."/>
            <person name="Barry K."/>
            <person name="LaButti K."/>
            <person name="Morin E."/>
            <person name="Salamov A."/>
            <person name="Lipzen A."/>
            <person name="Mereny Z."/>
            <person name="Hegedus B."/>
            <person name="Baldrian P."/>
            <person name="Stursova M."/>
            <person name="Weitz H."/>
            <person name="Taylor A."/>
            <person name="Grigoriev I.V."/>
            <person name="Nagy L.G."/>
            <person name="Martin F."/>
            <person name="Kauserud H."/>
        </authorList>
    </citation>
    <scope>NUCLEOTIDE SEQUENCE</scope>
    <source>
        <strain evidence="2">CBHHK188m</strain>
    </source>
</reference>
<protein>
    <submittedName>
        <fullName evidence="2">Uncharacterized protein</fullName>
    </submittedName>
</protein>